<dbReference type="SUPFAM" id="SSF49785">
    <property type="entry name" value="Galactose-binding domain-like"/>
    <property type="match status" value="1"/>
</dbReference>
<dbReference type="InterPro" id="IPR008979">
    <property type="entry name" value="Galactose-bd-like_sf"/>
</dbReference>
<keyword evidence="2 4" id="KW-0732">Signal</keyword>
<dbReference type="Gene3D" id="2.60.110.10">
    <property type="entry name" value="Thaumatin"/>
    <property type="match status" value="1"/>
</dbReference>
<dbReference type="RefSeq" id="WP_112749606.1">
    <property type="nucleotide sequence ID" value="NZ_QMFY01000020.1"/>
</dbReference>
<dbReference type="NCBIfam" id="TIGR04183">
    <property type="entry name" value="Por_Secre_tail"/>
    <property type="match status" value="1"/>
</dbReference>
<evidence type="ECO:0000256" key="1">
    <source>
        <dbReference type="ARBA" id="ARBA00009646"/>
    </source>
</evidence>
<dbReference type="OrthoDB" id="5513218at2"/>
<feature type="domain" description="GH64" evidence="7">
    <location>
        <begin position="34"/>
        <end position="411"/>
    </location>
</feature>
<dbReference type="PANTHER" id="PTHR38165">
    <property type="match status" value="1"/>
</dbReference>
<dbReference type="InterPro" id="IPR006584">
    <property type="entry name" value="Cellulose-bd_IV"/>
</dbReference>
<keyword evidence="3" id="KW-0677">Repeat</keyword>
<dbReference type="Gene3D" id="2.60.120.260">
    <property type="entry name" value="Galactose-binding domain-like"/>
    <property type="match status" value="1"/>
</dbReference>
<evidence type="ECO:0000313" key="9">
    <source>
        <dbReference type="Proteomes" id="UP000251889"/>
    </source>
</evidence>
<dbReference type="Gene3D" id="3.30.920.50">
    <property type="entry name" value="Beta-1,3-glucanase, C-terminal domain"/>
    <property type="match status" value="1"/>
</dbReference>
<dbReference type="Gene3D" id="2.60.20.10">
    <property type="entry name" value="Crystallins"/>
    <property type="match status" value="1"/>
</dbReference>
<dbReference type="InterPro" id="IPR037176">
    <property type="entry name" value="Osmotin/thaumatin-like_sf"/>
</dbReference>
<feature type="chain" id="PRO_5017057108" evidence="4">
    <location>
        <begin position="34"/>
        <end position="725"/>
    </location>
</feature>
<accession>A0A364XXQ1</accession>
<evidence type="ECO:0000259" key="7">
    <source>
        <dbReference type="PROSITE" id="PS52006"/>
    </source>
</evidence>
<feature type="signal peptide" evidence="4">
    <location>
        <begin position="1"/>
        <end position="33"/>
    </location>
</feature>
<feature type="domain" description="Beta/gamma crystallin 'Greek key'" evidence="5">
    <location>
        <begin position="419"/>
        <end position="463"/>
    </location>
</feature>
<dbReference type="PROSITE" id="PS51175">
    <property type="entry name" value="CBM6"/>
    <property type="match status" value="1"/>
</dbReference>
<dbReference type="InterPro" id="IPR037398">
    <property type="entry name" value="Glyco_hydro_64_fam"/>
</dbReference>
<gene>
    <name evidence="8" type="ORF">DQQ10_24630</name>
</gene>
<evidence type="ECO:0000259" key="6">
    <source>
        <dbReference type="PROSITE" id="PS51175"/>
    </source>
</evidence>
<dbReference type="InterPro" id="IPR032477">
    <property type="entry name" value="Glyco_hydro_64"/>
</dbReference>
<evidence type="ECO:0000256" key="2">
    <source>
        <dbReference type="ARBA" id="ARBA00022729"/>
    </source>
</evidence>
<comment type="similarity">
    <text evidence="1">Belongs to the beta/gamma-crystallin family.</text>
</comment>
<sequence>MKTITLFRVQGLLRGRSVAMLFALTLLSSMAWSQPTVPFTLTNNSTYTDANIFVAVVGIQNGNHVWIDTRTSAVRVMSTGDNTVQGPVVNGDQGPGGNGRYANCFARLSEIPNKTINIPGIAGCRILISFNSQLWLYFFGATGGYAAPNLANPNDPNQGIRFEMIELTNAANGLWANTTRVDSYQYPMGLEVWGNSGFYKKVGELKTHAQIISQWQSQAPAAFAGCLDAAKGIIKFPSKTSAFLAGGAQANYFGGYIDQIWSKYSSADLVFNAGDAGTWRGRVSGQVFTFTRTSDGQVATISRKPTTIETMEGSGVLAAGGQWDKVVQAQICAAINRHAIDLNLAGGATQDFASDARYYIASPFNWYCKFWHQTDISHNGLTYAFCYDDVFDKSSTINAPSPIRATIAVGGYAGTTPSGVATMYKDCNYAGSAVGLPVGDYNLSALNSRGILNDDISSLRINSGYRVTLYENDNFTGASLVLTADNSCLVANSWNDRATSIRVASNSATFSSKVEAESYISMAGVQLEATTDAGGGQNVGWIEAGDWMAYNVNIPAAGTYKVIYRVASPNANTTLRLEKDAGTTQLGSVTIPNTGGWQNWTNVSHNVTLPAGAYSIGIATSTGGFNINYFTITNNLSAREAQTTIEIAAEEQGYTLSPNPVRDVLFIGGHEKVKRVKIFNVQGQEMIAVENPGRSISVQALRPGLHIAVIEQTNGVLKKEKVLKE</sequence>
<dbReference type="InterPro" id="IPR001064">
    <property type="entry name" value="Beta/gamma_crystallin"/>
</dbReference>
<dbReference type="Proteomes" id="UP000251889">
    <property type="component" value="Unassembled WGS sequence"/>
</dbReference>
<comment type="caution">
    <text evidence="8">The sequence shown here is derived from an EMBL/GenBank/DDBJ whole genome shotgun (WGS) entry which is preliminary data.</text>
</comment>
<evidence type="ECO:0000313" key="8">
    <source>
        <dbReference type="EMBL" id="RAV98194.1"/>
    </source>
</evidence>
<feature type="domain" description="CBM6" evidence="6">
    <location>
        <begin position="512"/>
        <end position="633"/>
    </location>
</feature>
<name>A0A364XXQ1_9BACT</name>
<dbReference type="PROSITE" id="PS50915">
    <property type="entry name" value="CRYSTALLIN_BETA_GAMMA"/>
    <property type="match status" value="2"/>
</dbReference>
<dbReference type="AlphaFoldDB" id="A0A364XXQ1"/>
<dbReference type="SMART" id="SM00606">
    <property type="entry name" value="CBD_IV"/>
    <property type="match status" value="1"/>
</dbReference>
<dbReference type="PANTHER" id="PTHR38165:SF1">
    <property type="entry name" value="GLUCANASE B"/>
    <property type="match status" value="1"/>
</dbReference>
<dbReference type="Pfam" id="PF03422">
    <property type="entry name" value="CBM_6"/>
    <property type="match status" value="1"/>
</dbReference>
<dbReference type="Pfam" id="PF16483">
    <property type="entry name" value="Glyco_hydro_64"/>
    <property type="match status" value="1"/>
</dbReference>
<dbReference type="InterPro" id="IPR026444">
    <property type="entry name" value="Secre_tail"/>
</dbReference>
<dbReference type="InterPro" id="IPR005084">
    <property type="entry name" value="CBM6"/>
</dbReference>
<evidence type="ECO:0000256" key="3">
    <source>
        <dbReference type="ARBA" id="ARBA00022737"/>
    </source>
</evidence>
<evidence type="ECO:0000259" key="5">
    <source>
        <dbReference type="PROSITE" id="PS50915"/>
    </source>
</evidence>
<keyword evidence="9" id="KW-1185">Reference proteome</keyword>
<dbReference type="PROSITE" id="PS52006">
    <property type="entry name" value="GH64"/>
    <property type="match status" value="1"/>
</dbReference>
<evidence type="ECO:0000256" key="4">
    <source>
        <dbReference type="SAM" id="SignalP"/>
    </source>
</evidence>
<dbReference type="CDD" id="cd09214">
    <property type="entry name" value="GH64-like"/>
    <property type="match status" value="1"/>
</dbReference>
<dbReference type="GO" id="GO:0030246">
    <property type="term" value="F:carbohydrate binding"/>
    <property type="evidence" value="ECO:0007669"/>
    <property type="project" value="InterPro"/>
</dbReference>
<protein>
    <submittedName>
        <fullName evidence="8">Carbohydrate-binding protein</fullName>
    </submittedName>
</protein>
<feature type="domain" description="Beta/gamma crystallin 'Greek key'" evidence="5">
    <location>
        <begin position="465"/>
        <end position="505"/>
    </location>
</feature>
<dbReference type="SUPFAM" id="SSF49695">
    <property type="entry name" value="gamma-Crystallin-like"/>
    <property type="match status" value="1"/>
</dbReference>
<organism evidence="8 9">
    <name type="scientific">Pseudochryseolinea flava</name>
    <dbReference type="NCBI Taxonomy" id="2059302"/>
    <lineage>
        <taxon>Bacteria</taxon>
        <taxon>Pseudomonadati</taxon>
        <taxon>Bacteroidota</taxon>
        <taxon>Cytophagia</taxon>
        <taxon>Cytophagales</taxon>
        <taxon>Fulvivirgaceae</taxon>
        <taxon>Pseudochryseolinea</taxon>
    </lineage>
</organism>
<proteinExistence type="inferred from homology"/>
<dbReference type="EMBL" id="QMFY01000020">
    <property type="protein sequence ID" value="RAV98194.1"/>
    <property type="molecule type" value="Genomic_DNA"/>
</dbReference>
<dbReference type="SMART" id="SM00247">
    <property type="entry name" value="XTALbg"/>
    <property type="match status" value="1"/>
</dbReference>
<dbReference type="CDD" id="cd04080">
    <property type="entry name" value="CBM6_cellulase-like"/>
    <property type="match status" value="1"/>
</dbReference>
<dbReference type="InterPro" id="IPR011024">
    <property type="entry name" value="G_crystallin-like"/>
</dbReference>
<dbReference type="InterPro" id="IPR042517">
    <property type="entry name" value="Glyco_hydro_64_N_2"/>
</dbReference>
<reference evidence="8 9" key="1">
    <citation type="submission" date="2018-06" db="EMBL/GenBank/DDBJ databases">
        <title>Chryseolinea flavus sp. nov., a member of the phylum Bacteroidetes isolated from soil.</title>
        <authorList>
            <person name="Li Y."/>
            <person name="Wang J."/>
        </authorList>
    </citation>
    <scope>NUCLEOTIDE SEQUENCE [LARGE SCALE GENOMIC DNA]</scope>
    <source>
        <strain evidence="8 9">SDU1-6</strain>
    </source>
</reference>